<organism evidence="1 2">
    <name type="scientific">Mesorhizobium prunaredense</name>
    <dbReference type="NCBI Taxonomy" id="1631249"/>
    <lineage>
        <taxon>Bacteria</taxon>
        <taxon>Pseudomonadati</taxon>
        <taxon>Pseudomonadota</taxon>
        <taxon>Alphaproteobacteria</taxon>
        <taxon>Hyphomicrobiales</taxon>
        <taxon>Phyllobacteriaceae</taxon>
        <taxon>Mesorhizobium</taxon>
    </lineage>
</organism>
<sequence length="59" mass="6642">MPRFASTLAQGIGGVSTETWLRSVRRLSPGTTFDLGPMLVFYSRFDSPVLNEEKPDRRP</sequence>
<protein>
    <submittedName>
        <fullName evidence="1">Uncharacterized protein</fullName>
    </submittedName>
</protein>
<name>A0A1R3V826_9HYPH</name>
<accession>A0A1R3V826</accession>
<keyword evidence="2" id="KW-1185">Reference proteome</keyword>
<proteinExistence type="predicted"/>
<evidence type="ECO:0000313" key="2">
    <source>
        <dbReference type="Proteomes" id="UP000188388"/>
    </source>
</evidence>
<gene>
    <name evidence="1" type="ORF">BQ8794_240231</name>
</gene>
<dbReference type="STRING" id="1631249.BQ8794_240231"/>
<dbReference type="EMBL" id="FTPD01000017">
    <property type="protein sequence ID" value="SIT56024.1"/>
    <property type="molecule type" value="Genomic_DNA"/>
</dbReference>
<evidence type="ECO:0000313" key="1">
    <source>
        <dbReference type="EMBL" id="SIT56024.1"/>
    </source>
</evidence>
<reference evidence="2" key="1">
    <citation type="submission" date="2017-01" db="EMBL/GenBank/DDBJ databases">
        <authorList>
            <person name="Brunel B."/>
        </authorList>
    </citation>
    <scope>NUCLEOTIDE SEQUENCE [LARGE SCALE GENOMIC DNA]</scope>
</reference>
<dbReference type="AlphaFoldDB" id="A0A1R3V826"/>
<dbReference type="Proteomes" id="UP000188388">
    <property type="component" value="Unassembled WGS sequence"/>
</dbReference>